<name>A0A5E4A2C3_MARMO</name>
<proteinExistence type="predicted"/>
<evidence type="ECO:0000313" key="2">
    <source>
        <dbReference type="EMBL" id="VTJ51367.1"/>
    </source>
</evidence>
<dbReference type="AlphaFoldDB" id="A0A5E4A2C3"/>
<gene>
    <name evidence="2" type="ORF">MONAX_5E016139</name>
</gene>
<dbReference type="EMBL" id="CABDUW010000003">
    <property type="protein sequence ID" value="VTJ51367.1"/>
    <property type="molecule type" value="Genomic_DNA"/>
</dbReference>
<dbReference type="Proteomes" id="UP000335636">
    <property type="component" value="Unassembled WGS sequence"/>
</dbReference>
<keyword evidence="3" id="KW-1185">Reference proteome</keyword>
<evidence type="ECO:0000313" key="3">
    <source>
        <dbReference type="Proteomes" id="UP000335636"/>
    </source>
</evidence>
<reference evidence="2" key="1">
    <citation type="submission" date="2019-04" db="EMBL/GenBank/DDBJ databases">
        <authorList>
            <person name="Alioto T."/>
            <person name="Alioto T."/>
        </authorList>
    </citation>
    <scope>NUCLEOTIDE SEQUENCE [LARGE SCALE GENOMIC DNA]</scope>
</reference>
<protein>
    <submittedName>
        <fullName evidence="2">Uncharacterized protein</fullName>
    </submittedName>
</protein>
<sequence>MSPGVTQLLIAVTKKVSSRLTVSEVRSTAGQLPCSGSCGGSEGSAPDQRTAAQLVSARKQRESERSARDQTRSPRAHRCPQGHTAFASQTPGLSHRPGQESIRRIGLQVRPQPPPSHRCPWDAPALSPMSWGDLPVTTAAPREACCLPV</sequence>
<accession>A0A5E4A2C3</accession>
<feature type="region of interest" description="Disordered" evidence="1">
    <location>
        <begin position="25"/>
        <end position="99"/>
    </location>
</feature>
<feature type="compositionally biased region" description="Basic and acidic residues" evidence="1">
    <location>
        <begin position="59"/>
        <end position="72"/>
    </location>
</feature>
<evidence type="ECO:0000256" key="1">
    <source>
        <dbReference type="SAM" id="MobiDB-lite"/>
    </source>
</evidence>
<comment type="caution">
    <text evidence="2">The sequence shown here is derived from an EMBL/GenBank/DDBJ whole genome shotgun (WGS) entry which is preliminary data.</text>
</comment>
<organism evidence="2 3">
    <name type="scientific">Marmota monax</name>
    <name type="common">Woodchuck</name>
    <dbReference type="NCBI Taxonomy" id="9995"/>
    <lineage>
        <taxon>Eukaryota</taxon>
        <taxon>Metazoa</taxon>
        <taxon>Chordata</taxon>
        <taxon>Craniata</taxon>
        <taxon>Vertebrata</taxon>
        <taxon>Euteleostomi</taxon>
        <taxon>Mammalia</taxon>
        <taxon>Eutheria</taxon>
        <taxon>Euarchontoglires</taxon>
        <taxon>Glires</taxon>
        <taxon>Rodentia</taxon>
        <taxon>Sciuromorpha</taxon>
        <taxon>Sciuridae</taxon>
        <taxon>Xerinae</taxon>
        <taxon>Marmotini</taxon>
        <taxon>Marmota</taxon>
    </lineage>
</organism>